<sequence>MFNIKGVDEKRCIEIFLSTLPYEVLIKPFKRDTKLQKKLAGFRLIKSACPPKKIIPILREEIIKGNVDSKSFVEEWKKIYKDIINQIENLTFEELDKKVHELLNLYAPEVVFSGILLLNDEGTISIIDNVLEMIEKKCTNEQVPDILESSGGEETAEKLKKVNKKLLKEIKKITGKID</sequence>
<dbReference type="RefSeq" id="WP_236617240.1">
    <property type="nucleotide sequence ID" value="NZ_CP009170.1"/>
</dbReference>
<name>A0A097AT50_THEKI</name>
<dbReference type="STRING" id="2325.TKV_c18220"/>
<organism evidence="1 2">
    <name type="scientific">Thermoanaerobacter kivui</name>
    <name type="common">Acetogenium kivui</name>
    <dbReference type="NCBI Taxonomy" id="2325"/>
    <lineage>
        <taxon>Bacteria</taxon>
        <taxon>Bacillati</taxon>
        <taxon>Bacillota</taxon>
        <taxon>Clostridia</taxon>
        <taxon>Thermoanaerobacterales</taxon>
        <taxon>Thermoanaerobacteraceae</taxon>
        <taxon>Thermoanaerobacter</taxon>
    </lineage>
</organism>
<evidence type="ECO:0000313" key="2">
    <source>
        <dbReference type="Proteomes" id="UP000029669"/>
    </source>
</evidence>
<dbReference type="Proteomes" id="UP000029669">
    <property type="component" value="Chromosome"/>
</dbReference>
<dbReference type="KEGG" id="tki:TKV_c18220"/>
<proteinExistence type="predicted"/>
<dbReference type="HOGENOM" id="CLU_1524439_0_0_9"/>
<gene>
    <name evidence="1" type="ORF">TKV_c18220</name>
</gene>
<reference evidence="2" key="1">
    <citation type="journal article" date="2015" name="Genome Announc.">
        <title>Whole-Genome Sequences of 80 Environmental and Clinical Isolates of Burkholderia pseudomallei.</title>
        <authorList>
            <person name="Johnson S.L."/>
            <person name="Baker A.L."/>
            <person name="Chain P.S."/>
            <person name="Currie B.J."/>
            <person name="Daligault H.E."/>
            <person name="Davenport K.W."/>
            <person name="Davis C.B."/>
            <person name="Inglis T.J."/>
            <person name="Kaestli M."/>
            <person name="Koren S."/>
            <person name="Mayo M."/>
            <person name="Merritt A.J."/>
            <person name="Price E.P."/>
            <person name="Sarovich D.S."/>
            <person name="Warner J."/>
            <person name="Rosovitz M.J."/>
        </authorList>
    </citation>
    <scope>NUCLEOTIDE SEQUENCE [LARGE SCALE GENOMIC DNA]</scope>
    <source>
        <strain evidence="2">DSM 2030</strain>
    </source>
</reference>
<dbReference type="eggNOG" id="ENOG5033Y44">
    <property type="taxonomic scope" value="Bacteria"/>
</dbReference>
<dbReference type="AlphaFoldDB" id="A0A097AT50"/>
<accession>A0A097AT50</accession>
<keyword evidence="2" id="KW-1185">Reference proteome</keyword>
<dbReference type="EMBL" id="CP009170">
    <property type="protein sequence ID" value="AIS52972.1"/>
    <property type="molecule type" value="Genomic_DNA"/>
</dbReference>
<evidence type="ECO:0000313" key="1">
    <source>
        <dbReference type="EMBL" id="AIS52972.1"/>
    </source>
</evidence>
<protein>
    <submittedName>
        <fullName evidence="1">Uncharacterized protein</fullName>
    </submittedName>
</protein>